<comment type="similarity">
    <text evidence="2">Belongs to the PEP-utilizing enzyme family.</text>
</comment>
<dbReference type="Gene3D" id="1.10.287.110">
    <property type="entry name" value="DnaJ domain"/>
    <property type="match status" value="1"/>
</dbReference>
<dbReference type="GO" id="GO:0016301">
    <property type="term" value="F:kinase activity"/>
    <property type="evidence" value="ECO:0007669"/>
    <property type="project" value="UniProtKB-KW"/>
</dbReference>
<dbReference type="Pfam" id="PF13370">
    <property type="entry name" value="Fer4_13"/>
    <property type="match status" value="1"/>
</dbReference>
<dbReference type="SUPFAM" id="SSF56059">
    <property type="entry name" value="Glutathione synthetase ATP-binding domain-like"/>
    <property type="match status" value="1"/>
</dbReference>
<evidence type="ECO:0000259" key="11">
    <source>
        <dbReference type="PROSITE" id="PS50076"/>
    </source>
</evidence>
<dbReference type="Pfam" id="PF00226">
    <property type="entry name" value="DnaJ"/>
    <property type="match status" value="1"/>
</dbReference>
<dbReference type="InterPro" id="IPR036869">
    <property type="entry name" value="J_dom_sf"/>
</dbReference>
<keyword evidence="6" id="KW-0418">Kinase</keyword>
<dbReference type="PANTHER" id="PTHR46999">
    <property type="entry name" value="ALPHA-GLUCAN WATER DIKINASE 1, CHLOROPLASTIC-RELATED"/>
    <property type="match status" value="1"/>
</dbReference>
<dbReference type="Pfam" id="PF01326">
    <property type="entry name" value="PPDK_N"/>
    <property type="match status" value="1"/>
</dbReference>
<feature type="region of interest" description="Disordered" evidence="10">
    <location>
        <begin position="219"/>
        <end position="253"/>
    </location>
</feature>
<evidence type="ECO:0000313" key="13">
    <source>
        <dbReference type="Proteomes" id="UP000316621"/>
    </source>
</evidence>
<dbReference type="InterPro" id="IPR002192">
    <property type="entry name" value="PPDK_AMP/ATP-bd"/>
</dbReference>
<proteinExistence type="inferred from homology"/>
<dbReference type="PROSITE" id="PS50076">
    <property type="entry name" value="DNAJ_2"/>
    <property type="match status" value="1"/>
</dbReference>
<keyword evidence="8" id="KW-0460">Magnesium</keyword>
<keyword evidence="13" id="KW-1185">Reference proteome</keyword>
<dbReference type="InterPro" id="IPR001623">
    <property type="entry name" value="DnaJ_domain"/>
</dbReference>
<evidence type="ECO:0000256" key="6">
    <source>
        <dbReference type="ARBA" id="ARBA00022777"/>
    </source>
</evidence>
<sequence length="1502" mass="167328">MSNTLGNSLLHQSLYRFAVLEHQSKTSCANSLFQASSAIHKKPLLSTSFRGNCLNVKKKFKIPKGARNMNSVVPHAVLATNPASELAGKYNLDGNSELQIDVTAPTSGSLMQVVIQVSNSSNSLVLHWGGIRDGQKNWVLPSCQPDGSKLYKNRAIRTPFVKSGSSSTVTIEIDDPQIQAIEFLIIEESQNKWLVEYEAARTELQDELERGLSVEELRSKITKSDGKSKTKEASAPNEKSKTPKKQETKRHYNVEKIQRKRRDFMELLNKYAAESVKENVNNTLKPPTAVELFTKAKEEQYGDSVINKRTFKLGDKKVVALVTKTLGKTKVYLATDFVEPLTLHWALSKNAGEWQAPPTSLLPEGSTLLDQASETQFKKSSSSDPTYQVQSLEIEIGEEDYVGMPFVLLSGGNWMKDSGSDFYVDFKTGPKNVKQNPGGGEGTAKALLDKIADVESEAQKSFMHRFNIAADLVDWAKDAGELGLAGILVWMRFMATRQLIWNKNYNVKPREISKAQDRLTDLLQNVYKSQPQNREILRMIMSTVGRGGEGDVGQRIRDEILVVQRNNNCSGGMMEEWHQKLHNNTSPDDVIICQALIDYIKSDFDISVYWNTLSSNGITKERLLSYDRGIHSEPHFSSDQKNGLLRDLGNYMRTLKAVHSGADLESAIANCMGYKAEGQGFMVGVNINPIAGLPSGFPDLLSFVLNHVEDKNVEPLLESLLEAREELRPSLVNAHDRLRDLLFLDIALDSTVRTAIERGYEELKNAGPEKIMYFISLVLENLALSSDNNEDLIYCLKGWDHAMNLAKGGDSNWALYAKSILDRTRLALTTKAEHYQKVLQPSAEYLGSLLGVDEWALSIFTEEMIRAGSAASLSALLNRLDPVLRKTANLGSWLVISPVEVTGYVEVVNELLAVQNKTYERPTILVAKNVRGEEEIPHGIVAVLTPDMPDVLSHVSVRARNSKVCFATCFDPDILSDLQSKEGKLLCLKPTSADVVYSEVKDSELSGASTNSTEDGSLPSISLVKKQFAGRYAISSEEFTSEMVGAKSRNISYIKGRVPSWVGIPTSIALPFGVFEEVLSEGSNEEVAEKLQSLKKRLGNGETETLGEIRKTVLGLAAPPQLVWASKWNERAYYSTRKVKLDHNFLCMSVLVQEIINADYAFVIHTTNPSSGDSSEIYTEVVKGLGETLVGAYPGRALSFVCKKDDLDSPTLLGYPSKPIGLFIRRSLIFRSDSNGEDLEGYAGAGLYDSVPMDEEEKVVVDYSTDPLIMDSNFRNKILSSIARAGHAIEELYGSAQDIEGVVKDGKIYVVQTRPQIWRQKPSAIKCCSRNTDDYYELLGVSVNSKPKEIKDAYRKLQKKYHPDIAGQKGHEYALKLNEAYHVLMRKDMRREYDDTSLSGKSRDGFSELGYSAWKGPMRPQALFVDENLCIGCRECVHNARNTFTMGEALGSARVKVQFGDDDEKIQTSFKLLTTYWLQSMNHKEQFTKRLKPKLTPELQQV</sequence>
<dbReference type="SMART" id="SM00271">
    <property type="entry name" value="DnaJ"/>
    <property type="match status" value="1"/>
</dbReference>
<dbReference type="SUPFAM" id="SSF46565">
    <property type="entry name" value="Chaperone J-domain"/>
    <property type="match status" value="1"/>
</dbReference>
<dbReference type="Gene3D" id="3.30.70.20">
    <property type="match status" value="1"/>
</dbReference>
<keyword evidence="9" id="KW-0119">Carbohydrate metabolism</keyword>
<keyword evidence="5" id="KW-0547">Nucleotide-binding</keyword>
<evidence type="ECO:0000256" key="7">
    <source>
        <dbReference type="ARBA" id="ARBA00022840"/>
    </source>
</evidence>
<keyword evidence="7" id="KW-0067">ATP-binding</keyword>
<protein>
    <recommendedName>
        <fullName evidence="11">J domain-containing protein</fullName>
    </recommendedName>
</protein>
<evidence type="ECO:0000256" key="1">
    <source>
        <dbReference type="ARBA" id="ARBA00001946"/>
    </source>
</evidence>
<evidence type="ECO:0000313" key="12">
    <source>
        <dbReference type="EMBL" id="RZC72054.1"/>
    </source>
</evidence>
<feature type="domain" description="J" evidence="11">
    <location>
        <begin position="1334"/>
        <end position="1397"/>
    </location>
</feature>
<dbReference type="Gene3D" id="3.30.470.20">
    <property type="entry name" value="ATP-grasp fold, B domain"/>
    <property type="match status" value="1"/>
</dbReference>
<name>A0A4Y7KFB5_PAPSO</name>
<dbReference type="PRINTS" id="PR00625">
    <property type="entry name" value="JDOMAIN"/>
</dbReference>
<dbReference type="GO" id="GO:0046872">
    <property type="term" value="F:metal ion binding"/>
    <property type="evidence" value="ECO:0007669"/>
    <property type="project" value="UniProtKB-KW"/>
</dbReference>
<evidence type="ECO:0000256" key="4">
    <source>
        <dbReference type="ARBA" id="ARBA00022723"/>
    </source>
</evidence>
<gene>
    <name evidence="12" type="ORF">C5167_035256</name>
</gene>
<evidence type="ECO:0000256" key="2">
    <source>
        <dbReference type="ARBA" id="ARBA00007837"/>
    </source>
</evidence>
<dbReference type="EMBL" id="CM010721">
    <property type="protein sequence ID" value="RZC72054.1"/>
    <property type="molecule type" value="Genomic_DNA"/>
</dbReference>
<evidence type="ECO:0000256" key="9">
    <source>
        <dbReference type="ARBA" id="ARBA00023277"/>
    </source>
</evidence>
<evidence type="ECO:0000256" key="3">
    <source>
        <dbReference type="ARBA" id="ARBA00022679"/>
    </source>
</evidence>
<evidence type="ECO:0000256" key="5">
    <source>
        <dbReference type="ARBA" id="ARBA00022741"/>
    </source>
</evidence>
<dbReference type="Proteomes" id="UP000316621">
    <property type="component" value="Chromosome 7"/>
</dbReference>
<keyword evidence="3" id="KW-0808">Transferase</keyword>
<dbReference type="CDD" id="cd06257">
    <property type="entry name" value="DnaJ"/>
    <property type="match status" value="1"/>
</dbReference>
<dbReference type="Pfam" id="PF23166">
    <property type="entry name" value="Ig_N_CWD1"/>
    <property type="match status" value="2"/>
</dbReference>
<dbReference type="PANTHER" id="PTHR46999:SF1">
    <property type="entry name" value="ALPHA-GLUCAN WATER DIKINASE 1, CHLOROPLASTIC"/>
    <property type="match status" value="1"/>
</dbReference>
<dbReference type="OMA" id="NCKGYKA"/>
<dbReference type="GO" id="GO:0005524">
    <property type="term" value="F:ATP binding"/>
    <property type="evidence" value="ECO:0007669"/>
    <property type="project" value="UniProtKB-KW"/>
</dbReference>
<evidence type="ECO:0000256" key="10">
    <source>
        <dbReference type="SAM" id="MobiDB-lite"/>
    </source>
</evidence>
<evidence type="ECO:0000256" key="8">
    <source>
        <dbReference type="ARBA" id="ARBA00022842"/>
    </source>
</evidence>
<dbReference type="STRING" id="3469.A0A4Y7KFB5"/>
<reference evidence="12 13" key="1">
    <citation type="journal article" date="2018" name="Science">
        <title>The opium poppy genome and morphinan production.</title>
        <authorList>
            <person name="Guo L."/>
            <person name="Winzer T."/>
            <person name="Yang X."/>
            <person name="Li Y."/>
            <person name="Ning Z."/>
            <person name="He Z."/>
            <person name="Teodor R."/>
            <person name="Lu Y."/>
            <person name="Bowser T.A."/>
            <person name="Graham I.A."/>
            <person name="Ye K."/>
        </authorList>
    </citation>
    <scope>NUCLEOTIDE SEQUENCE [LARGE SCALE GENOMIC DNA]</scope>
    <source>
        <strain evidence="13">cv. HN1</strain>
        <tissue evidence="12">Leaves</tissue>
    </source>
</reference>
<dbReference type="InterPro" id="IPR054481">
    <property type="entry name" value="GWD1_pHisD"/>
</dbReference>
<keyword evidence="4" id="KW-0479">Metal-binding</keyword>
<dbReference type="Gramene" id="RZC72054">
    <property type="protein sequence ID" value="RZC72054"/>
    <property type="gene ID" value="C5167_035256"/>
</dbReference>
<dbReference type="InterPro" id="IPR056301">
    <property type="entry name" value="GWD-like_N_Ig"/>
</dbReference>
<accession>A0A4Y7KFB5</accession>
<organism evidence="12 13">
    <name type="scientific">Papaver somniferum</name>
    <name type="common">Opium poppy</name>
    <dbReference type="NCBI Taxonomy" id="3469"/>
    <lineage>
        <taxon>Eukaryota</taxon>
        <taxon>Viridiplantae</taxon>
        <taxon>Streptophyta</taxon>
        <taxon>Embryophyta</taxon>
        <taxon>Tracheophyta</taxon>
        <taxon>Spermatophyta</taxon>
        <taxon>Magnoliopsida</taxon>
        <taxon>Ranunculales</taxon>
        <taxon>Papaveraceae</taxon>
        <taxon>Papaveroideae</taxon>
        <taxon>Papaver</taxon>
    </lineage>
</organism>
<dbReference type="Pfam" id="PF22973">
    <property type="entry name" value="GWD1_pHisD"/>
    <property type="match status" value="1"/>
</dbReference>
<comment type="cofactor">
    <cofactor evidence="1">
        <name>Mg(2+)</name>
        <dbReference type="ChEBI" id="CHEBI:18420"/>
    </cofactor>
</comment>